<protein>
    <submittedName>
        <fullName evidence="1">Uncharacterized protein</fullName>
    </submittedName>
</protein>
<accession>A0A2P8H6A3</accession>
<name>A0A2P8H6A3_9BACI</name>
<sequence>MSKHEVCAELHLSQGRATYDALRLDFDRWTIAKGIEQYAKEKRHIEAVKEEHNAR</sequence>
<organism evidence="1 2">
    <name type="scientific">Salsuginibacillus halophilus</name>
    <dbReference type="NCBI Taxonomy" id="517424"/>
    <lineage>
        <taxon>Bacteria</taxon>
        <taxon>Bacillati</taxon>
        <taxon>Bacillota</taxon>
        <taxon>Bacilli</taxon>
        <taxon>Bacillales</taxon>
        <taxon>Bacillaceae</taxon>
        <taxon>Salsuginibacillus</taxon>
    </lineage>
</organism>
<dbReference type="AlphaFoldDB" id="A0A2P8H6A3"/>
<evidence type="ECO:0000313" key="2">
    <source>
        <dbReference type="Proteomes" id="UP000242310"/>
    </source>
</evidence>
<comment type="caution">
    <text evidence="1">The sequence shown here is derived from an EMBL/GenBank/DDBJ whole genome shotgun (WGS) entry which is preliminary data.</text>
</comment>
<evidence type="ECO:0000313" key="1">
    <source>
        <dbReference type="EMBL" id="PSL41733.1"/>
    </source>
</evidence>
<keyword evidence="2" id="KW-1185">Reference proteome</keyword>
<dbReference type="Proteomes" id="UP000242310">
    <property type="component" value="Unassembled WGS sequence"/>
</dbReference>
<dbReference type="RefSeq" id="WP_181315428.1">
    <property type="nucleotide sequence ID" value="NZ_PYAV01000018.1"/>
</dbReference>
<gene>
    <name evidence="1" type="ORF">B0H94_11846</name>
</gene>
<reference evidence="1 2" key="1">
    <citation type="submission" date="2018-03" db="EMBL/GenBank/DDBJ databases">
        <title>Genomic Encyclopedia of Type Strains, Phase III (KMG-III): the genomes of soil and plant-associated and newly described type strains.</title>
        <authorList>
            <person name="Whitman W."/>
        </authorList>
    </citation>
    <scope>NUCLEOTIDE SEQUENCE [LARGE SCALE GENOMIC DNA]</scope>
    <source>
        <strain evidence="1 2">CGMCC 1.07653</strain>
    </source>
</reference>
<proteinExistence type="predicted"/>
<dbReference type="EMBL" id="PYAV01000018">
    <property type="protein sequence ID" value="PSL41733.1"/>
    <property type="molecule type" value="Genomic_DNA"/>
</dbReference>